<dbReference type="STRING" id="1499688.BN000_05133"/>
<dbReference type="RefSeq" id="WP_090639701.1">
    <property type="nucleotide sequence ID" value="NZ_CVRB01000006.1"/>
</dbReference>
<evidence type="ECO:0000313" key="1">
    <source>
        <dbReference type="EMBL" id="CRK85074.1"/>
    </source>
</evidence>
<reference evidence="2" key="1">
    <citation type="submission" date="2015-05" db="EMBL/GenBank/DDBJ databases">
        <authorList>
            <person name="Urmite Genomes"/>
        </authorList>
    </citation>
    <scope>NUCLEOTIDE SEQUENCE [LARGE SCALE GENOMIC DNA]</scope>
    <source>
        <strain evidence="2">LF1</strain>
    </source>
</reference>
<dbReference type="EMBL" id="CVRB01000006">
    <property type="protein sequence ID" value="CRK85074.1"/>
    <property type="molecule type" value="Genomic_DNA"/>
</dbReference>
<proteinExistence type="predicted"/>
<dbReference type="Proteomes" id="UP000199087">
    <property type="component" value="Unassembled WGS sequence"/>
</dbReference>
<accession>A0A0U1P3Y2</accession>
<name>A0A0U1P3Y2_9BACI</name>
<evidence type="ECO:0000313" key="2">
    <source>
        <dbReference type="Proteomes" id="UP000199087"/>
    </source>
</evidence>
<dbReference type="OrthoDB" id="9002785at2"/>
<protein>
    <submittedName>
        <fullName evidence="1">Uncharacterized protein</fullName>
    </submittedName>
</protein>
<organism evidence="1 2">
    <name type="scientific">Neobacillus massiliamazoniensis</name>
    <dbReference type="NCBI Taxonomy" id="1499688"/>
    <lineage>
        <taxon>Bacteria</taxon>
        <taxon>Bacillati</taxon>
        <taxon>Bacillota</taxon>
        <taxon>Bacilli</taxon>
        <taxon>Bacillales</taxon>
        <taxon>Bacillaceae</taxon>
        <taxon>Neobacillus</taxon>
    </lineage>
</organism>
<dbReference type="AlphaFoldDB" id="A0A0U1P3Y2"/>
<sequence>MIQSQIHPHFGHTLADHFMDHHRDPLSLHGPVVHVKSIIKKVEEDIQNDQGDWHQHFIVHSIQVIDIVGADKSLVTDEAFCAIRYGDNLGLKERIPGLKEGEEIELKGEYIDKNHALKGIGNPGDPVIHFTHHPVGFVNYQGEHYE</sequence>
<gene>
    <name evidence="1" type="ORF">BN000_05133</name>
</gene>
<keyword evidence="2" id="KW-1185">Reference proteome</keyword>